<dbReference type="InterPro" id="IPR013097">
    <property type="entry name" value="Dabb"/>
</dbReference>
<evidence type="ECO:0000313" key="2">
    <source>
        <dbReference type="EMBL" id="OTA37172.1"/>
    </source>
</evidence>
<dbReference type="OrthoDB" id="3830014at2759"/>
<dbReference type="InterPro" id="IPR011008">
    <property type="entry name" value="Dimeric_a/b-barrel"/>
</dbReference>
<dbReference type="SUPFAM" id="SSF54909">
    <property type="entry name" value="Dimeric alpha+beta barrel"/>
    <property type="match status" value="1"/>
</dbReference>
<feature type="domain" description="Stress-response A/B barrel" evidence="1">
    <location>
        <begin position="3"/>
        <end position="100"/>
    </location>
</feature>
<dbReference type="Proteomes" id="UP000194280">
    <property type="component" value="Unassembled WGS sequence"/>
</dbReference>
<proteinExistence type="predicted"/>
<keyword evidence="3" id="KW-1185">Reference proteome</keyword>
<accession>A0A1Z5TM84</accession>
<dbReference type="SMART" id="SM00886">
    <property type="entry name" value="Dabb"/>
    <property type="match status" value="1"/>
</dbReference>
<dbReference type="EMBL" id="MUNK01000023">
    <property type="protein sequence ID" value="OTA37172.1"/>
    <property type="molecule type" value="Genomic_DNA"/>
</dbReference>
<gene>
    <name evidence="2" type="ORF">BTJ68_02960</name>
</gene>
<name>A0A1Z5TM84_HORWE</name>
<dbReference type="AlphaFoldDB" id="A0A1Z5TM84"/>
<dbReference type="InParanoid" id="A0A1Z5TM84"/>
<evidence type="ECO:0000313" key="3">
    <source>
        <dbReference type="Proteomes" id="UP000194280"/>
    </source>
</evidence>
<dbReference type="VEuPathDB" id="FungiDB:BTJ68_02960"/>
<organism evidence="2 3">
    <name type="scientific">Hortaea werneckii EXF-2000</name>
    <dbReference type="NCBI Taxonomy" id="1157616"/>
    <lineage>
        <taxon>Eukaryota</taxon>
        <taxon>Fungi</taxon>
        <taxon>Dikarya</taxon>
        <taxon>Ascomycota</taxon>
        <taxon>Pezizomycotina</taxon>
        <taxon>Dothideomycetes</taxon>
        <taxon>Dothideomycetidae</taxon>
        <taxon>Mycosphaerellales</taxon>
        <taxon>Teratosphaeriaceae</taxon>
        <taxon>Hortaea</taxon>
    </lineage>
</organism>
<protein>
    <recommendedName>
        <fullName evidence="1">Stress-response A/B barrel domain-containing protein</fullName>
    </recommendedName>
</protein>
<reference evidence="2 3" key="1">
    <citation type="submission" date="2017-01" db="EMBL/GenBank/DDBJ databases">
        <title>The recent genome duplication of the halophilic yeast Hortaea werneckii: insights from long-read sequencing.</title>
        <authorList>
            <person name="Sinha S."/>
            <person name="Flibotte S."/>
            <person name="Neira M."/>
            <person name="Lenassi M."/>
            <person name="Gostincar C."/>
            <person name="Stajich J.E."/>
            <person name="Nislow C.E."/>
        </authorList>
    </citation>
    <scope>NUCLEOTIDE SEQUENCE [LARGE SCALE GENOMIC DNA]</scope>
    <source>
        <strain evidence="2 3">EXF-2000</strain>
    </source>
</reference>
<comment type="caution">
    <text evidence="2">The sequence shown here is derived from an EMBL/GenBank/DDBJ whole genome shotgun (WGS) entry which is preliminary data.</text>
</comment>
<dbReference type="PROSITE" id="PS51502">
    <property type="entry name" value="S_R_A_B_BARREL"/>
    <property type="match status" value="1"/>
</dbReference>
<sequence>MPIQRSTCFKLKSPEDTQDMIDAYKTVEQTQQRDGKPYVLSVSAHRTLEDPRSQGYNFVANTTFANMEDVKYYDEQCEAHQKLKAFAKDKVAGPPLVLHIET</sequence>
<evidence type="ECO:0000259" key="1">
    <source>
        <dbReference type="PROSITE" id="PS51502"/>
    </source>
</evidence>
<dbReference type="Gene3D" id="3.30.70.100">
    <property type="match status" value="1"/>
</dbReference>
<dbReference type="Pfam" id="PF07876">
    <property type="entry name" value="Dabb"/>
    <property type="match status" value="1"/>
</dbReference>